<evidence type="ECO:0000256" key="2">
    <source>
        <dbReference type="ARBA" id="ARBA00022692"/>
    </source>
</evidence>
<dbReference type="EMBL" id="JBHTMP010000024">
    <property type="protein sequence ID" value="MFD1322776.1"/>
    <property type="molecule type" value="Genomic_DNA"/>
</dbReference>
<protein>
    <submittedName>
        <fullName evidence="6">DoxX family protein</fullName>
    </submittedName>
</protein>
<reference evidence="7" key="1">
    <citation type="journal article" date="2019" name="Int. J. Syst. Evol. Microbiol.">
        <title>The Global Catalogue of Microorganisms (GCM) 10K type strain sequencing project: providing services to taxonomists for standard genome sequencing and annotation.</title>
        <authorList>
            <consortium name="The Broad Institute Genomics Platform"/>
            <consortium name="The Broad Institute Genome Sequencing Center for Infectious Disease"/>
            <person name="Wu L."/>
            <person name="Ma J."/>
        </authorList>
    </citation>
    <scope>NUCLEOTIDE SEQUENCE [LARGE SCALE GENOMIC DNA]</scope>
    <source>
        <strain evidence="7">JCM 31037</strain>
    </source>
</reference>
<keyword evidence="7" id="KW-1185">Reference proteome</keyword>
<feature type="transmembrane region" description="Helical" evidence="5">
    <location>
        <begin position="42"/>
        <end position="63"/>
    </location>
</feature>
<dbReference type="InterPro" id="IPR032808">
    <property type="entry name" value="DoxX"/>
</dbReference>
<dbReference type="RefSeq" id="WP_377571932.1">
    <property type="nucleotide sequence ID" value="NZ_JBHTMP010000024.1"/>
</dbReference>
<evidence type="ECO:0000256" key="4">
    <source>
        <dbReference type="ARBA" id="ARBA00023136"/>
    </source>
</evidence>
<name>A0ABW3YGI5_9ACTN</name>
<proteinExistence type="predicted"/>
<gene>
    <name evidence="6" type="ORF">ACFQ4H_16885</name>
</gene>
<accession>A0ABW3YGI5</accession>
<keyword evidence="2 5" id="KW-0812">Transmembrane</keyword>
<organism evidence="6 7">
    <name type="scientific">Micromonospora sonneratiae</name>
    <dbReference type="NCBI Taxonomy" id="1184706"/>
    <lineage>
        <taxon>Bacteria</taxon>
        <taxon>Bacillati</taxon>
        <taxon>Actinomycetota</taxon>
        <taxon>Actinomycetes</taxon>
        <taxon>Micromonosporales</taxon>
        <taxon>Micromonosporaceae</taxon>
        <taxon>Micromonospora</taxon>
    </lineage>
</organism>
<evidence type="ECO:0000256" key="5">
    <source>
        <dbReference type="SAM" id="Phobius"/>
    </source>
</evidence>
<feature type="transmembrane region" description="Helical" evidence="5">
    <location>
        <begin position="96"/>
        <end position="115"/>
    </location>
</feature>
<evidence type="ECO:0000313" key="7">
    <source>
        <dbReference type="Proteomes" id="UP001597260"/>
    </source>
</evidence>
<keyword evidence="4 5" id="KW-0472">Membrane</keyword>
<evidence type="ECO:0000256" key="3">
    <source>
        <dbReference type="ARBA" id="ARBA00022989"/>
    </source>
</evidence>
<keyword evidence="3 5" id="KW-1133">Transmembrane helix</keyword>
<feature type="transmembrane region" description="Helical" evidence="5">
    <location>
        <begin position="70"/>
        <end position="90"/>
    </location>
</feature>
<evidence type="ECO:0000313" key="6">
    <source>
        <dbReference type="EMBL" id="MFD1322776.1"/>
    </source>
</evidence>
<dbReference type="Proteomes" id="UP001597260">
    <property type="component" value="Unassembled WGS sequence"/>
</dbReference>
<dbReference type="Pfam" id="PF13564">
    <property type="entry name" value="DoxX_2"/>
    <property type="match status" value="1"/>
</dbReference>
<sequence>MFIAYVSVTVVTILANGGIAIADFARARFVLANSAEVDVPPSWIPLLATLKVAGAVGLLVGLLGARFIGIAAAIGLVLFFIGAVVAHIRARVFHNIAFPGAYLALATASLVLAIAR</sequence>
<comment type="subcellular location">
    <subcellularLocation>
        <location evidence="1">Membrane</location>
        <topology evidence="1">Multi-pass membrane protein</topology>
    </subcellularLocation>
</comment>
<comment type="caution">
    <text evidence="6">The sequence shown here is derived from an EMBL/GenBank/DDBJ whole genome shotgun (WGS) entry which is preliminary data.</text>
</comment>
<evidence type="ECO:0000256" key="1">
    <source>
        <dbReference type="ARBA" id="ARBA00004141"/>
    </source>
</evidence>